<dbReference type="Gene3D" id="3.40.80.10">
    <property type="entry name" value="Peptidoglycan recognition protein-like"/>
    <property type="match status" value="1"/>
</dbReference>
<dbReference type="eggNOG" id="COG3023">
    <property type="taxonomic scope" value="Bacteria"/>
</dbReference>
<evidence type="ECO:0000313" key="3">
    <source>
        <dbReference type="Proteomes" id="UP000001175"/>
    </source>
</evidence>
<dbReference type="EMBL" id="AP008231">
    <property type="protein sequence ID" value="BAD78232.1"/>
    <property type="molecule type" value="Genomic_DNA"/>
</dbReference>
<proteinExistence type="predicted"/>
<dbReference type="GO" id="GO:0009253">
    <property type="term" value="P:peptidoglycan catabolic process"/>
    <property type="evidence" value="ECO:0007669"/>
    <property type="project" value="InterPro"/>
</dbReference>
<evidence type="ECO:0000259" key="1">
    <source>
        <dbReference type="SMART" id="SM00644"/>
    </source>
</evidence>
<dbReference type="InterPro" id="IPR036505">
    <property type="entry name" value="Amidase/PGRP_sf"/>
</dbReference>
<feature type="domain" description="N-acetylmuramoyl-L-alanine amidase" evidence="1">
    <location>
        <begin position="95"/>
        <end position="246"/>
    </location>
</feature>
<dbReference type="SUPFAM" id="SSF55846">
    <property type="entry name" value="N-acetylmuramoyl-L-alanine amidase-like"/>
    <property type="match status" value="1"/>
</dbReference>
<name>A0A0H3JZL2_SYNP6</name>
<organism evidence="2 3">
    <name type="scientific">Synechococcus sp. (strain ATCC 27144 / PCC 6301 / SAUG 1402/1)</name>
    <name type="common">Anacystis nidulans</name>
    <dbReference type="NCBI Taxonomy" id="269084"/>
    <lineage>
        <taxon>Bacteria</taxon>
        <taxon>Bacillati</taxon>
        <taxon>Cyanobacteriota</taxon>
        <taxon>Cyanophyceae</taxon>
        <taxon>Synechococcales</taxon>
        <taxon>Synechococcaceae</taxon>
        <taxon>Synechococcus</taxon>
    </lineage>
</organism>
<dbReference type="Proteomes" id="UP000001175">
    <property type="component" value="Chromosome"/>
</dbReference>
<gene>
    <name evidence="2" type="ordered locus">syc0042_c</name>
</gene>
<dbReference type="KEGG" id="syc:syc0042_c"/>
<dbReference type="AlphaFoldDB" id="A0A0H3JZL2"/>
<dbReference type="GO" id="GO:0008745">
    <property type="term" value="F:N-acetylmuramoyl-L-alanine amidase activity"/>
    <property type="evidence" value="ECO:0007669"/>
    <property type="project" value="InterPro"/>
</dbReference>
<dbReference type="InterPro" id="IPR002502">
    <property type="entry name" value="Amidase_domain"/>
</dbReference>
<reference evidence="2 3" key="1">
    <citation type="journal article" date="2007" name="Photosyn. Res.">
        <title>Complete nucleotide sequence of the freshwater unicellular cyanobacterium Synechococcus elongatus PCC 6301 chromosome: gene content and organization.</title>
        <authorList>
            <person name="Sugita C."/>
            <person name="Ogata K."/>
            <person name="Shikata M."/>
            <person name="Jikuya H."/>
            <person name="Takano J."/>
            <person name="Furumichi M."/>
            <person name="Kanehisa M."/>
            <person name="Omata T."/>
            <person name="Sugiura M."/>
            <person name="Sugita M."/>
        </authorList>
    </citation>
    <scope>NUCLEOTIDE SEQUENCE [LARGE SCALE GENOMIC DNA]</scope>
    <source>
        <strain evidence="3">ATCC 27144 / PCC 6301 / SAUG 1402/1</strain>
    </source>
</reference>
<sequence>MPILEERSPVSRLVAALLRRRFWQRLACLLLFLGVLLTGVLLHDRQQSQSLVPLPTAIAFQQFFRRPAPELADQTPASEIAWAHPNNYGERLRFNADGSLVDNEPLIVLHETFYSADSAIDWFPRGDLEDSEAASYHAIIRRNGAVISIVPAQAKAYGAAESGFDTAEGLETLYGDPEHPPSVNSFSYHISLETPLDGQDSDPPHSGYTVARYRSLAWLIAQTEVPAERITTHKEVDLSGERIDPRSFDRDRLLKQLRQFRDRLATGTST</sequence>
<protein>
    <recommendedName>
        <fullName evidence="1">N-acetylmuramoyl-L-alanine amidase domain-containing protein</fullName>
    </recommendedName>
</protein>
<evidence type="ECO:0000313" key="2">
    <source>
        <dbReference type="EMBL" id="BAD78232.1"/>
    </source>
</evidence>
<dbReference type="SMART" id="SM00644">
    <property type="entry name" value="Ami_2"/>
    <property type="match status" value="1"/>
</dbReference>
<accession>A0A0H3JZL2</accession>
<dbReference type="Pfam" id="PF01510">
    <property type="entry name" value="Amidase_2"/>
    <property type="match status" value="1"/>
</dbReference>